<dbReference type="Pfam" id="PF00392">
    <property type="entry name" value="GntR"/>
    <property type="match status" value="1"/>
</dbReference>
<dbReference type="InterPro" id="IPR036388">
    <property type="entry name" value="WH-like_DNA-bd_sf"/>
</dbReference>
<evidence type="ECO:0000313" key="6">
    <source>
        <dbReference type="Proteomes" id="UP000525389"/>
    </source>
</evidence>
<keyword evidence="1" id="KW-0805">Transcription regulation</keyword>
<evidence type="ECO:0000256" key="3">
    <source>
        <dbReference type="ARBA" id="ARBA00023163"/>
    </source>
</evidence>
<keyword evidence="2" id="KW-0238">DNA-binding</keyword>
<dbReference type="PROSITE" id="PS50949">
    <property type="entry name" value="HTH_GNTR"/>
    <property type="match status" value="1"/>
</dbReference>
<dbReference type="PANTHER" id="PTHR38445">
    <property type="entry name" value="HTH-TYPE TRANSCRIPTIONAL REPRESSOR YTRA"/>
    <property type="match status" value="1"/>
</dbReference>
<keyword evidence="6" id="KW-1185">Reference proteome</keyword>
<evidence type="ECO:0000256" key="1">
    <source>
        <dbReference type="ARBA" id="ARBA00023015"/>
    </source>
</evidence>
<dbReference type="GO" id="GO:0003677">
    <property type="term" value="F:DNA binding"/>
    <property type="evidence" value="ECO:0007669"/>
    <property type="project" value="UniProtKB-KW"/>
</dbReference>
<organism evidence="5 6">
    <name type="scientific">Deinococcus budaensis</name>
    <dbReference type="NCBI Taxonomy" id="1665626"/>
    <lineage>
        <taxon>Bacteria</taxon>
        <taxon>Thermotogati</taxon>
        <taxon>Deinococcota</taxon>
        <taxon>Deinococci</taxon>
        <taxon>Deinococcales</taxon>
        <taxon>Deinococcaceae</taxon>
        <taxon>Deinococcus</taxon>
    </lineage>
</organism>
<gene>
    <name evidence="5" type="ORF">HNQ09_002267</name>
</gene>
<name>A0A7W8GGB4_9DEIO</name>
<comment type="caution">
    <text evidence="5">The sequence shown here is derived from an EMBL/GenBank/DDBJ whole genome shotgun (WGS) entry which is preliminary data.</text>
</comment>
<reference evidence="5 6" key="1">
    <citation type="submission" date="2020-08" db="EMBL/GenBank/DDBJ databases">
        <title>Genomic Encyclopedia of Type Strains, Phase IV (KMG-IV): sequencing the most valuable type-strain genomes for metagenomic binning, comparative biology and taxonomic classification.</title>
        <authorList>
            <person name="Goeker M."/>
        </authorList>
    </citation>
    <scope>NUCLEOTIDE SEQUENCE [LARGE SCALE GENOMIC DNA]</scope>
    <source>
        <strain evidence="5 6">DSM 101791</strain>
    </source>
</reference>
<dbReference type="Proteomes" id="UP000525389">
    <property type="component" value="Unassembled WGS sequence"/>
</dbReference>
<accession>A0A7W8GGB4</accession>
<sequence length="336" mass="35861">MRAEVDPAALPFTVDRSLSVPLGVQLRGQIEYGIACGELPPGARLPSVRDLVAQTGIAHVTVAQVYKDLAARGLIVTAAGRGTFVADPSPHRPARDIAALRGPLGEVLRQAAREGIEPGQVVSLLQAMIARGHTPQGVGVRVVLVGVLDVATRAYADELQSLLRPEDRVQACTFTQLAQPALAGEVRGADLVLTLGHRLAEARALLPGLDILPVRVTVSSGTRAQLAALAPDTRLAVVATFGDFLPTFLAGVHRFAPQVSEVRAAHLADQDLPELLRWCGAAVYASGAEGIVTALRPGTFALEYRHAIDRPDVERTLLPVIEQQRALLRERNRHED</sequence>
<dbReference type="PANTHER" id="PTHR38445:SF7">
    <property type="entry name" value="GNTR-FAMILY TRANSCRIPTIONAL REGULATOR"/>
    <property type="match status" value="1"/>
</dbReference>
<dbReference type="SMART" id="SM00345">
    <property type="entry name" value="HTH_GNTR"/>
    <property type="match status" value="1"/>
</dbReference>
<feature type="domain" description="HTH gntR-type" evidence="4">
    <location>
        <begin position="20"/>
        <end position="88"/>
    </location>
</feature>
<evidence type="ECO:0000256" key="2">
    <source>
        <dbReference type="ARBA" id="ARBA00023125"/>
    </source>
</evidence>
<proteinExistence type="predicted"/>
<dbReference type="AlphaFoldDB" id="A0A7W8GGB4"/>
<dbReference type="GO" id="GO:0003700">
    <property type="term" value="F:DNA-binding transcription factor activity"/>
    <property type="evidence" value="ECO:0007669"/>
    <property type="project" value="InterPro"/>
</dbReference>
<keyword evidence="3" id="KW-0804">Transcription</keyword>
<evidence type="ECO:0000259" key="4">
    <source>
        <dbReference type="PROSITE" id="PS50949"/>
    </source>
</evidence>
<evidence type="ECO:0000313" key="5">
    <source>
        <dbReference type="EMBL" id="MBB5234824.1"/>
    </source>
</evidence>
<dbReference type="InterPro" id="IPR000524">
    <property type="entry name" value="Tscrpt_reg_HTH_GntR"/>
</dbReference>
<dbReference type="EMBL" id="JACHFN010000007">
    <property type="protein sequence ID" value="MBB5234824.1"/>
    <property type="molecule type" value="Genomic_DNA"/>
</dbReference>
<protein>
    <submittedName>
        <fullName evidence="5">GntR family transcriptional regulator</fullName>
    </submittedName>
</protein>
<dbReference type="CDD" id="cd07377">
    <property type="entry name" value="WHTH_GntR"/>
    <property type="match status" value="1"/>
</dbReference>
<dbReference type="RefSeq" id="WP_221269753.1">
    <property type="nucleotide sequence ID" value="NZ_JACHFN010000007.1"/>
</dbReference>
<dbReference type="SUPFAM" id="SSF46785">
    <property type="entry name" value="Winged helix' DNA-binding domain"/>
    <property type="match status" value="1"/>
</dbReference>
<dbReference type="InterPro" id="IPR036390">
    <property type="entry name" value="WH_DNA-bd_sf"/>
</dbReference>
<dbReference type="Gene3D" id="1.10.10.10">
    <property type="entry name" value="Winged helix-like DNA-binding domain superfamily/Winged helix DNA-binding domain"/>
    <property type="match status" value="1"/>
</dbReference>